<sequence>GGVALADRLSFLEDRVQVTLGVRRQQIESRNYDQTSGARTSHDKRHVWTPMASVLVKPLQDLSLYANYIQGLSQGEAAPMTAANAGQVLAPYKAEQYEIGAKYDLGGFTTTLALFEIRKPNAYTDASNVFRADGEQRNRGVELSLYGEPLDGVRVMAGATYIKPEQNKTGDPASEGKDAPGVARRQANLGVSWDTPFVDGLTLDSRWIYTGSAYVDSANALSVPHWNRVDLGAAYAFQVAGKPLVARANLENALGKDYWTAANGYLSISSPRTLSLSLTADF</sequence>
<evidence type="ECO:0000256" key="7">
    <source>
        <dbReference type="ARBA" id="ARBA00023237"/>
    </source>
</evidence>
<keyword evidence="5" id="KW-0798">TonB box</keyword>
<evidence type="ECO:0000256" key="2">
    <source>
        <dbReference type="ARBA" id="ARBA00022448"/>
    </source>
</evidence>
<keyword evidence="6 8" id="KW-0472">Membrane</keyword>
<keyword evidence="11" id="KW-0675">Receptor</keyword>
<organism evidence="11 12">
    <name type="scientific">Pseudomonas aeruginosa</name>
    <dbReference type="NCBI Taxonomy" id="287"/>
    <lineage>
        <taxon>Bacteria</taxon>
        <taxon>Pseudomonadati</taxon>
        <taxon>Pseudomonadota</taxon>
        <taxon>Gammaproteobacteria</taxon>
        <taxon>Pseudomonadales</taxon>
        <taxon>Pseudomonadaceae</taxon>
        <taxon>Pseudomonas</taxon>
    </lineage>
</organism>
<dbReference type="GO" id="GO:0015344">
    <property type="term" value="F:siderophore uptake transmembrane transporter activity"/>
    <property type="evidence" value="ECO:0007669"/>
    <property type="project" value="TreeGrafter"/>
</dbReference>
<evidence type="ECO:0000256" key="8">
    <source>
        <dbReference type="PROSITE-ProRule" id="PRU01360"/>
    </source>
</evidence>
<dbReference type="InterPro" id="IPR036942">
    <property type="entry name" value="Beta-barrel_TonB_sf"/>
</dbReference>
<feature type="domain" description="TonB-dependent receptor-like beta-barrel" evidence="10">
    <location>
        <begin position="2"/>
        <end position="252"/>
    </location>
</feature>
<accession>A0A367M187</accession>
<reference evidence="11 12" key="1">
    <citation type="submission" date="2018-07" db="EMBL/GenBank/DDBJ databases">
        <title>Mechanisms of high-level aminoglycoside resistance among Gram-negative pathogens in Brazil.</title>
        <authorList>
            <person name="Ballaben A.S."/>
            <person name="Darini A.L.C."/>
            <person name="Doi Y."/>
        </authorList>
    </citation>
    <scope>NUCLEOTIDE SEQUENCE [LARGE SCALE GENOMIC DNA]</scope>
    <source>
        <strain evidence="11 12">B2-305</strain>
    </source>
</reference>
<dbReference type="PANTHER" id="PTHR32552:SF82">
    <property type="entry name" value="FCUA PROTEIN"/>
    <property type="match status" value="1"/>
</dbReference>
<evidence type="ECO:0000256" key="1">
    <source>
        <dbReference type="ARBA" id="ARBA00004571"/>
    </source>
</evidence>
<keyword evidence="3 8" id="KW-1134">Transmembrane beta strand</keyword>
<dbReference type="AlphaFoldDB" id="A0A367M187"/>
<dbReference type="PROSITE" id="PS01156">
    <property type="entry name" value="TONB_DEPENDENT_REC_2"/>
    <property type="match status" value="1"/>
</dbReference>
<keyword evidence="4 8" id="KW-0812">Transmembrane</keyword>
<comment type="subcellular location">
    <subcellularLocation>
        <location evidence="1 8">Cell outer membrane</location>
        <topology evidence="1 8">Multi-pass membrane protein</topology>
    </subcellularLocation>
</comment>
<keyword evidence="7 8" id="KW-0998">Cell outer membrane</keyword>
<dbReference type="CDD" id="cd01347">
    <property type="entry name" value="ligand_gated_channel"/>
    <property type="match status" value="1"/>
</dbReference>
<dbReference type="Proteomes" id="UP000253594">
    <property type="component" value="Unassembled WGS sequence"/>
</dbReference>
<dbReference type="PROSITE" id="PS52016">
    <property type="entry name" value="TONB_DEPENDENT_REC_3"/>
    <property type="match status" value="1"/>
</dbReference>
<evidence type="ECO:0000313" key="12">
    <source>
        <dbReference type="Proteomes" id="UP000253594"/>
    </source>
</evidence>
<feature type="non-terminal residue" evidence="11">
    <location>
        <position position="1"/>
    </location>
</feature>
<dbReference type="EMBL" id="QORE01001532">
    <property type="protein sequence ID" value="RCI71225.1"/>
    <property type="molecule type" value="Genomic_DNA"/>
</dbReference>
<dbReference type="SUPFAM" id="SSF56935">
    <property type="entry name" value="Porins"/>
    <property type="match status" value="1"/>
</dbReference>
<keyword evidence="2 8" id="KW-0813">Transport</keyword>
<comment type="similarity">
    <text evidence="8">Belongs to the TonB-dependent receptor family.</text>
</comment>
<name>A0A367M187_PSEAI</name>
<dbReference type="InterPro" id="IPR000531">
    <property type="entry name" value="Beta-barrel_TonB"/>
</dbReference>
<dbReference type="InterPro" id="IPR039426">
    <property type="entry name" value="TonB-dep_rcpt-like"/>
</dbReference>
<gene>
    <name evidence="11" type="ORF">DT376_30265</name>
</gene>
<comment type="caution">
    <text evidence="11">The sequence shown here is derived from an EMBL/GenBank/DDBJ whole genome shotgun (WGS) entry which is preliminary data.</text>
</comment>
<evidence type="ECO:0000256" key="3">
    <source>
        <dbReference type="ARBA" id="ARBA00022452"/>
    </source>
</evidence>
<evidence type="ECO:0000256" key="6">
    <source>
        <dbReference type="ARBA" id="ARBA00023136"/>
    </source>
</evidence>
<dbReference type="Pfam" id="PF00593">
    <property type="entry name" value="TonB_dep_Rec_b-barrel"/>
    <property type="match status" value="1"/>
</dbReference>
<evidence type="ECO:0000259" key="10">
    <source>
        <dbReference type="Pfam" id="PF00593"/>
    </source>
</evidence>
<feature type="short sequence motif" description="TonB C-terminal box" evidence="9">
    <location>
        <begin position="265"/>
        <end position="282"/>
    </location>
</feature>
<evidence type="ECO:0000256" key="9">
    <source>
        <dbReference type="PROSITE-ProRule" id="PRU10144"/>
    </source>
</evidence>
<dbReference type="PANTHER" id="PTHR32552">
    <property type="entry name" value="FERRICHROME IRON RECEPTOR-RELATED"/>
    <property type="match status" value="1"/>
</dbReference>
<evidence type="ECO:0000313" key="11">
    <source>
        <dbReference type="EMBL" id="RCI71225.1"/>
    </source>
</evidence>
<dbReference type="InterPro" id="IPR010917">
    <property type="entry name" value="TonB_rcpt_CS"/>
</dbReference>
<proteinExistence type="inferred from homology"/>
<evidence type="ECO:0000256" key="4">
    <source>
        <dbReference type="ARBA" id="ARBA00022692"/>
    </source>
</evidence>
<dbReference type="GO" id="GO:0009279">
    <property type="term" value="C:cell outer membrane"/>
    <property type="evidence" value="ECO:0007669"/>
    <property type="project" value="UniProtKB-SubCell"/>
</dbReference>
<dbReference type="Gene3D" id="2.40.170.20">
    <property type="entry name" value="TonB-dependent receptor, beta-barrel domain"/>
    <property type="match status" value="1"/>
</dbReference>
<evidence type="ECO:0000256" key="5">
    <source>
        <dbReference type="ARBA" id="ARBA00023077"/>
    </source>
</evidence>
<protein>
    <submittedName>
        <fullName evidence="11">TonB-dependent receptor</fullName>
    </submittedName>
</protein>